<protein>
    <recommendedName>
        <fullName evidence="3">HEAT repeat domain-containing protein</fullName>
    </recommendedName>
</protein>
<dbReference type="AlphaFoldDB" id="A0A5C6LKA6"/>
<name>A0A5C6LKA6_9BACT</name>
<comment type="caution">
    <text evidence="1">The sequence shown here is derived from an EMBL/GenBank/DDBJ whole genome shotgun (WGS) entry which is preliminary data.</text>
</comment>
<dbReference type="InterPro" id="IPR011989">
    <property type="entry name" value="ARM-like"/>
</dbReference>
<keyword evidence="2" id="KW-1185">Reference proteome</keyword>
<gene>
    <name evidence="1" type="ORF">FEF09_28050</name>
</gene>
<dbReference type="InterPro" id="IPR016024">
    <property type="entry name" value="ARM-type_fold"/>
</dbReference>
<accession>A0A5C6LKA6</accession>
<sequence>MDNTTQHSLPGLIRKVLGSPHAEQVIKAQIIQLASQNLHVPEVTTALLEVLPQTKDKETRDRLLFFLSSLNTSRFTDLSALFDALILIFQQEKDRDTRTALLYRLQESLHQDSRLAPFFITLAANTQLSEQEMAAVQDTLSTLPAVTEDIALAALDKHRNGGTLLQLQALTLAEKCPVWGEKIVSALQPYLDVKNDKDIRVRILRRLADAKLLDTAYAPLIIQVLRTDNESYMRAQALLALQRIRPWNGDMVAQVYWSSVQDSDESIRQQALRLQKEMPELSNEQLIQMAAALAGDRSAGVRLTVLELLKPVMRLPEIRNTVAAAFSSHPGVFDDAEFNQLTDMLAPYAGRDPEISNMLLDGIKDLPNTAQRKKVLSLLIGRLKTEQVLDTLLQLFTKERDESLREILFNQVKALSVARHPQLVDAFCTELTEPGSPFRVTCAGILTGVAELYPQIPAALEDVLLYDTERELLRICLDGYLRPGVEKRFDVLLSVVRNEMVDTQSRQKALDAILKLNLEAGQQDTLTEALAGIKPNTLKTS</sequence>
<reference evidence="1 2" key="1">
    <citation type="submission" date="2019-08" db="EMBL/GenBank/DDBJ databases">
        <title>Whole genome sequencing of chitin degrading bacteria Chitinophaga pinensis YS16.</title>
        <authorList>
            <person name="Singh R.P."/>
            <person name="Manchanda G."/>
            <person name="Maurya I.K."/>
            <person name="Joshi N.K."/>
            <person name="Srivastava A.K."/>
        </authorList>
    </citation>
    <scope>NUCLEOTIDE SEQUENCE [LARGE SCALE GENOMIC DNA]</scope>
    <source>
        <strain evidence="1 2">YS-16</strain>
    </source>
</reference>
<dbReference type="Proteomes" id="UP000318815">
    <property type="component" value="Unassembled WGS sequence"/>
</dbReference>
<proteinExistence type="predicted"/>
<dbReference type="OrthoDB" id="611468at2"/>
<evidence type="ECO:0000313" key="1">
    <source>
        <dbReference type="EMBL" id="TWV92753.1"/>
    </source>
</evidence>
<dbReference type="EMBL" id="VOHS01000065">
    <property type="protein sequence ID" value="TWV92753.1"/>
    <property type="molecule type" value="Genomic_DNA"/>
</dbReference>
<evidence type="ECO:0000313" key="2">
    <source>
        <dbReference type="Proteomes" id="UP000318815"/>
    </source>
</evidence>
<dbReference type="Gene3D" id="1.25.10.10">
    <property type="entry name" value="Leucine-rich Repeat Variant"/>
    <property type="match status" value="1"/>
</dbReference>
<evidence type="ECO:0008006" key="3">
    <source>
        <dbReference type="Google" id="ProtNLM"/>
    </source>
</evidence>
<dbReference type="RefSeq" id="WP_146308158.1">
    <property type="nucleotide sequence ID" value="NZ_VOHS01000065.1"/>
</dbReference>
<organism evidence="1 2">
    <name type="scientific">Chitinophaga pinensis</name>
    <dbReference type="NCBI Taxonomy" id="79329"/>
    <lineage>
        <taxon>Bacteria</taxon>
        <taxon>Pseudomonadati</taxon>
        <taxon>Bacteroidota</taxon>
        <taxon>Chitinophagia</taxon>
        <taxon>Chitinophagales</taxon>
        <taxon>Chitinophagaceae</taxon>
        <taxon>Chitinophaga</taxon>
    </lineage>
</organism>
<dbReference type="SUPFAM" id="SSF48371">
    <property type="entry name" value="ARM repeat"/>
    <property type="match status" value="1"/>
</dbReference>